<dbReference type="AlphaFoldDB" id="A0A1G1XLA3"/>
<protein>
    <submittedName>
        <fullName evidence="1">Uncharacterized protein</fullName>
    </submittedName>
</protein>
<organism evidence="1 2">
    <name type="scientific">Candidatus Buchananbacteria bacterium RBG_13_36_9</name>
    <dbReference type="NCBI Taxonomy" id="1797530"/>
    <lineage>
        <taxon>Bacteria</taxon>
        <taxon>Candidatus Buchananiibacteriota</taxon>
    </lineage>
</organism>
<comment type="caution">
    <text evidence="1">The sequence shown here is derived from an EMBL/GenBank/DDBJ whole genome shotgun (WGS) entry which is preliminary data.</text>
</comment>
<proteinExistence type="predicted"/>
<dbReference type="Proteomes" id="UP000176498">
    <property type="component" value="Unassembled WGS sequence"/>
</dbReference>
<accession>A0A1G1XLA3</accession>
<dbReference type="EMBL" id="MHHZ01000023">
    <property type="protein sequence ID" value="OGY40925.1"/>
    <property type="molecule type" value="Genomic_DNA"/>
</dbReference>
<evidence type="ECO:0000313" key="2">
    <source>
        <dbReference type="Proteomes" id="UP000176498"/>
    </source>
</evidence>
<name>A0A1G1XLA3_9BACT</name>
<sequence length="108" mass="12425">MSENVVDWTAVIIAKFEQLKEKISRMTILATNTPEKPSRLIFCKTKKGQKFLPAELNTLKLYFQTQIGANCQAFIIQPKEENGYQFFSIAVENDNTEILLQKLNEIIL</sequence>
<evidence type="ECO:0000313" key="1">
    <source>
        <dbReference type="EMBL" id="OGY40925.1"/>
    </source>
</evidence>
<gene>
    <name evidence="1" type="ORF">A2Y82_03625</name>
</gene>
<reference evidence="1 2" key="1">
    <citation type="journal article" date="2016" name="Nat. Commun.">
        <title>Thousands of microbial genomes shed light on interconnected biogeochemical processes in an aquifer system.</title>
        <authorList>
            <person name="Anantharaman K."/>
            <person name="Brown C.T."/>
            <person name="Hug L.A."/>
            <person name="Sharon I."/>
            <person name="Castelle C.J."/>
            <person name="Probst A.J."/>
            <person name="Thomas B.C."/>
            <person name="Singh A."/>
            <person name="Wilkins M.J."/>
            <person name="Karaoz U."/>
            <person name="Brodie E.L."/>
            <person name="Williams K.H."/>
            <person name="Hubbard S.S."/>
            <person name="Banfield J.F."/>
        </authorList>
    </citation>
    <scope>NUCLEOTIDE SEQUENCE [LARGE SCALE GENOMIC DNA]</scope>
</reference>